<keyword evidence="1" id="KW-0472">Membrane</keyword>
<feature type="transmembrane region" description="Helical" evidence="1">
    <location>
        <begin position="237"/>
        <end position="263"/>
    </location>
</feature>
<proteinExistence type="predicted"/>
<dbReference type="EMBL" id="CP119893">
    <property type="protein sequence ID" value="WFD25847.1"/>
    <property type="molecule type" value="Genomic_DNA"/>
</dbReference>
<keyword evidence="1" id="KW-1133">Transmembrane helix</keyword>
<dbReference type="AlphaFoldDB" id="A0AAF0EPI7"/>
<sequence length="270" mass="30164">MPIRVILAGLLLCAFGALTAISFTHVVRSRSKCFHMGVLLTSGLGSASMLVPNEDKDWLYLARILFTFTHIACAAILQRIIYRWFRILQHHSTQEIFLATLCGHFQTWNMFLLSGLALLTAYGSSCILTSILLMLNFLTCAAWLDGSLFARRESASLPRSVGYKPTADAVRPIDVSLFHMRWDLHSLHVPYDGSRILLGKMTQSLVVASVLLCASSAAHLTLYVICLRYTKLCDLDFEYIGFFLCHTIGTLPFLAMLTTPGFLSRFDASR</sequence>
<evidence type="ECO:0000256" key="1">
    <source>
        <dbReference type="SAM" id="Phobius"/>
    </source>
</evidence>
<organism evidence="2 3">
    <name type="scientific">Malassezia nana</name>
    <dbReference type="NCBI Taxonomy" id="180528"/>
    <lineage>
        <taxon>Eukaryota</taxon>
        <taxon>Fungi</taxon>
        <taxon>Dikarya</taxon>
        <taxon>Basidiomycota</taxon>
        <taxon>Ustilaginomycotina</taxon>
        <taxon>Malasseziomycetes</taxon>
        <taxon>Malasseziales</taxon>
        <taxon>Malasseziaceae</taxon>
        <taxon>Malassezia</taxon>
    </lineage>
</organism>
<dbReference type="Proteomes" id="UP001213623">
    <property type="component" value="Chromosome 2"/>
</dbReference>
<keyword evidence="1" id="KW-0812">Transmembrane</keyword>
<accession>A0AAF0EPI7</accession>
<evidence type="ECO:0000313" key="2">
    <source>
        <dbReference type="EMBL" id="WFD25847.1"/>
    </source>
</evidence>
<feature type="transmembrane region" description="Helical" evidence="1">
    <location>
        <begin position="58"/>
        <end position="77"/>
    </location>
</feature>
<feature type="transmembrane region" description="Helical" evidence="1">
    <location>
        <begin position="6"/>
        <end position="27"/>
    </location>
</feature>
<protein>
    <submittedName>
        <fullName evidence="2">Uncharacterized protein</fullName>
    </submittedName>
</protein>
<feature type="transmembrane region" description="Helical" evidence="1">
    <location>
        <begin position="205"/>
        <end position="225"/>
    </location>
</feature>
<evidence type="ECO:0000313" key="3">
    <source>
        <dbReference type="Proteomes" id="UP001213623"/>
    </source>
</evidence>
<gene>
    <name evidence="2" type="ORF">MNAN1_000814</name>
</gene>
<reference evidence="2" key="1">
    <citation type="submission" date="2023-03" db="EMBL/GenBank/DDBJ databases">
        <title>Mating type loci evolution in Malassezia.</title>
        <authorList>
            <person name="Coelho M.A."/>
        </authorList>
    </citation>
    <scope>NUCLEOTIDE SEQUENCE</scope>
    <source>
        <strain evidence="2">CBS 9557</strain>
    </source>
</reference>
<name>A0AAF0EPI7_9BASI</name>
<keyword evidence="3" id="KW-1185">Reference proteome</keyword>